<evidence type="ECO:0000259" key="5">
    <source>
        <dbReference type="PROSITE" id="PS51464"/>
    </source>
</evidence>
<evidence type="ECO:0000256" key="1">
    <source>
        <dbReference type="ARBA" id="ARBA00023015"/>
    </source>
</evidence>
<dbReference type="SUPFAM" id="SSF53697">
    <property type="entry name" value="SIS domain"/>
    <property type="match status" value="1"/>
</dbReference>
<dbReference type="InterPro" id="IPR009057">
    <property type="entry name" value="Homeodomain-like_sf"/>
</dbReference>
<accession>A0A132P4Z7</accession>
<reference evidence="11 14" key="1">
    <citation type="submission" date="2015-06" db="EMBL/GenBank/DDBJ databases">
        <title>The Genome Sequence of Enterococcus faecium 131EA1.</title>
        <authorList>
            <consortium name="The Broad Institute Genomics Platform"/>
            <consortium name="The Broad Institute Genome Sequencing Center for Infectious Disease"/>
            <person name="Earl A.M."/>
            <person name="Van Tyne D."/>
            <person name="Lebreton F."/>
            <person name="Saavedra J.T."/>
            <person name="Gilmore M.S."/>
            <person name="Manson Mcguire A."/>
            <person name="Clock S."/>
            <person name="Crupain M."/>
            <person name="Rangan U."/>
            <person name="Young S."/>
            <person name="Abouelleil A."/>
            <person name="Cao P."/>
            <person name="Chapman S.B."/>
            <person name="Griggs A."/>
            <person name="Priest M."/>
            <person name="Shea T."/>
            <person name="Wortman J."/>
            <person name="Nusbaum C."/>
            <person name="Birren B."/>
        </authorList>
    </citation>
    <scope>NUCLEOTIDE SEQUENCE [LARGE SCALE GENOMIC DNA]</scope>
    <source>
        <strain evidence="11 14">131EA1</strain>
    </source>
</reference>
<dbReference type="EMBL" id="JARPTX010000089">
    <property type="protein sequence ID" value="MDT2371199.1"/>
    <property type="molecule type" value="Genomic_DNA"/>
</dbReference>
<dbReference type="SUPFAM" id="SSF46689">
    <property type="entry name" value="Homeodomain-like"/>
    <property type="match status" value="1"/>
</dbReference>
<dbReference type="Gene3D" id="3.40.50.10490">
    <property type="entry name" value="Glucose-6-phosphate isomerase like protein, domain 1"/>
    <property type="match status" value="1"/>
</dbReference>
<dbReference type="Proteomes" id="UP001260956">
    <property type="component" value="Unassembled WGS sequence"/>
</dbReference>
<dbReference type="PROSITE" id="PS51464">
    <property type="entry name" value="SIS"/>
    <property type="match status" value="1"/>
</dbReference>
<dbReference type="GO" id="GO:0003700">
    <property type="term" value="F:DNA-binding transcription factor activity"/>
    <property type="evidence" value="ECO:0007669"/>
    <property type="project" value="InterPro"/>
</dbReference>
<dbReference type="PANTHER" id="PTHR30514">
    <property type="entry name" value="GLUCOKINASE"/>
    <property type="match status" value="1"/>
</dbReference>
<dbReference type="InterPro" id="IPR035472">
    <property type="entry name" value="RpiR-like_SIS"/>
</dbReference>
<keyword evidence="3" id="KW-0804">Transcription</keyword>
<dbReference type="Pfam" id="PF01418">
    <property type="entry name" value="HTH_6"/>
    <property type="match status" value="1"/>
</dbReference>
<dbReference type="EMBL" id="JAMWMK010000018">
    <property type="protein sequence ID" value="MDC4248498.1"/>
    <property type="molecule type" value="Genomic_DNA"/>
</dbReference>
<evidence type="ECO:0000313" key="14">
    <source>
        <dbReference type="Proteomes" id="UP000253144"/>
    </source>
</evidence>
<dbReference type="PATRIC" id="fig|1352.657.peg.937"/>
<gene>
    <name evidence="10" type="ORF">A5804_002161</name>
    <name evidence="6" type="ORF">AWT83_00315</name>
    <name evidence="11" type="ORF">EB12_02095</name>
    <name evidence="7" type="ORF">KYX88_05955</name>
    <name evidence="8" type="ORF">M3X98_10660</name>
    <name evidence="9" type="ORF">P6Z85_13845</name>
</gene>
<dbReference type="GO" id="GO:1901135">
    <property type="term" value="P:carbohydrate derivative metabolic process"/>
    <property type="evidence" value="ECO:0007669"/>
    <property type="project" value="InterPro"/>
</dbReference>
<keyword evidence="2" id="KW-0238">DNA-binding</keyword>
<dbReference type="Proteomes" id="UP000253144">
    <property type="component" value="Unassembled WGS sequence"/>
</dbReference>
<dbReference type="Gene3D" id="1.10.10.10">
    <property type="entry name" value="Winged helix-like DNA-binding domain superfamily/Winged helix DNA-binding domain"/>
    <property type="match status" value="1"/>
</dbReference>
<dbReference type="InterPro" id="IPR047640">
    <property type="entry name" value="RpiR-like"/>
</dbReference>
<dbReference type="CDD" id="cd05013">
    <property type="entry name" value="SIS_RpiR"/>
    <property type="match status" value="1"/>
</dbReference>
<proteinExistence type="predicted"/>
<dbReference type="GO" id="GO:0097367">
    <property type="term" value="F:carbohydrate derivative binding"/>
    <property type="evidence" value="ECO:0007669"/>
    <property type="project" value="InterPro"/>
</dbReference>
<comment type="caution">
    <text evidence="6">The sequence shown here is derived from an EMBL/GenBank/DDBJ whole genome shotgun (WGS) entry which is preliminary data.</text>
</comment>
<sequence>MDFFEIANSHISELTKNEQILFDYVINNLENIKSKSIREVADDCFVSTTTFLRFVRKLGFSGFSEFTTVIKYTLLYKTPLPESSPFVVSQKDYREEYLKNLVESVRVIDTDKVKLIVEQLQKQPKIFLFAKGLSKEIMRYIRYLYNTAGFFVIFPEDHQTRSIAQKQVKKNDIAFIFSYKGEDLELIETIRKIKEQDHPLIVSITGADNNLIQNFSDINLYLFTDEISLNHLDITSHISMIALMELILYQFIESSGTDTYHLVFR</sequence>
<evidence type="ECO:0000256" key="3">
    <source>
        <dbReference type="ARBA" id="ARBA00023163"/>
    </source>
</evidence>
<dbReference type="InterPro" id="IPR000281">
    <property type="entry name" value="HTH_RpiR"/>
</dbReference>
<name>A0A132P4Z7_ENTFC</name>
<dbReference type="InterPro" id="IPR046348">
    <property type="entry name" value="SIS_dom_sf"/>
</dbReference>
<dbReference type="Proteomes" id="UP001141166">
    <property type="component" value="Unassembled WGS sequence"/>
</dbReference>
<evidence type="ECO:0000313" key="10">
    <source>
        <dbReference type="EMBL" id="OTO00647.1"/>
    </source>
</evidence>
<dbReference type="Pfam" id="PF01380">
    <property type="entry name" value="SIS"/>
    <property type="match status" value="1"/>
</dbReference>
<dbReference type="GO" id="GO:0003677">
    <property type="term" value="F:DNA binding"/>
    <property type="evidence" value="ECO:0007669"/>
    <property type="project" value="UniProtKB-KW"/>
</dbReference>
<dbReference type="EMBL" id="JAIFOC010000044">
    <property type="protein sequence ID" value="MBX4222390.1"/>
    <property type="molecule type" value="Genomic_DNA"/>
</dbReference>
<dbReference type="PANTHER" id="PTHR30514:SF10">
    <property type="entry name" value="MURR_RPIR FAMILY TRANSCRIPTIONAL REGULATOR"/>
    <property type="match status" value="1"/>
</dbReference>
<dbReference type="EMBL" id="LRHK01000001">
    <property type="protein sequence ID" value="KWX17032.1"/>
    <property type="molecule type" value="Genomic_DNA"/>
</dbReference>
<dbReference type="Proteomes" id="UP001139644">
    <property type="component" value="Unassembled WGS sequence"/>
</dbReference>
<evidence type="ECO:0000313" key="13">
    <source>
        <dbReference type="Proteomes" id="UP000194737"/>
    </source>
</evidence>
<reference evidence="9" key="6">
    <citation type="submission" date="2023-03" db="EMBL/GenBank/DDBJ databases">
        <authorList>
            <person name="Shen W."/>
            <person name="Cai J."/>
        </authorList>
    </citation>
    <scope>NUCLEOTIDE SEQUENCE</scope>
    <source>
        <strain evidence="9">B1010-2</strain>
    </source>
</reference>
<reference evidence="8" key="5">
    <citation type="submission" date="2022-05" db="EMBL/GenBank/DDBJ databases">
        <title>Draft genome sequences of Clostridium perfringens strains isolated from Peru.</title>
        <authorList>
            <person name="Hurtado R."/>
            <person name="Lima L."/>
            <person name="Sousa T."/>
            <person name="Jaiswal A.K."/>
            <person name="Tiwari S."/>
            <person name="Maturrano L."/>
            <person name="Brenig B."/>
            <person name="Azevedo V."/>
        </authorList>
    </citation>
    <scope>NUCLEOTIDE SEQUENCE</scope>
    <source>
        <strain evidence="8">CP4</strain>
    </source>
</reference>
<reference evidence="6 12" key="2">
    <citation type="submission" date="2016-01" db="EMBL/GenBank/DDBJ databases">
        <title>Molecular Mechanisms for transfer of large genomic segments between Enterococcus faecium strains.</title>
        <authorList>
            <person name="Garcia-Solache M.A."/>
            <person name="Lebreton F."/>
            <person name="Mclaughlin R.E."/>
            <person name="Whiteaker J.D."/>
            <person name="Gilmore M.S."/>
            <person name="Rice L.B."/>
        </authorList>
    </citation>
    <scope>NUCLEOTIDE SEQUENCE [LARGE SCALE GENOMIC DNA]</scope>
    <source>
        <strain evidence="6 12">D344RRF x C68</strain>
    </source>
</reference>
<feature type="domain" description="SIS" evidence="5">
    <location>
        <begin position="116"/>
        <end position="257"/>
    </location>
</feature>
<evidence type="ECO:0000256" key="2">
    <source>
        <dbReference type="ARBA" id="ARBA00023125"/>
    </source>
</evidence>
<dbReference type="EMBL" id="LEQJ01000013">
    <property type="protein sequence ID" value="RBS29091.1"/>
    <property type="molecule type" value="Genomic_DNA"/>
</dbReference>
<reference evidence="7" key="4">
    <citation type="journal article" date="2022" name="J. Anim. Sci.">
        <title>Whole genome sequence analyses-based assessment of virulence potential and antimicrobial susceptibilities and resistance of Enterococcus faecium strains isolated from commercial swine and cattle probiotic products.</title>
        <authorList>
            <person name="Shridhar P.B."/>
            <person name="Amachawadi R.G."/>
            <person name="Tokach M."/>
            <person name="Patel I."/>
            <person name="Gangiredla J."/>
            <person name="Mammel M."/>
            <person name="Nagaraja T.G."/>
        </authorList>
    </citation>
    <scope>NUCLEOTIDE SEQUENCE</scope>
    <source>
        <strain evidence="7">EF215</strain>
    </source>
</reference>
<evidence type="ECO:0000313" key="6">
    <source>
        <dbReference type="EMBL" id="KWX17032.1"/>
    </source>
</evidence>
<evidence type="ECO:0000313" key="8">
    <source>
        <dbReference type="EMBL" id="MDC4248498.1"/>
    </source>
</evidence>
<reference evidence="10 13" key="3">
    <citation type="submission" date="2017-05" db="EMBL/GenBank/DDBJ databases">
        <title>The Genome Sequence of Enterococcus faecium 6F2_DIV0138.</title>
        <authorList>
            <consortium name="The Broad Institute Genomics Platform"/>
            <consortium name="The Broad Institute Genomic Center for Infectious Diseases"/>
            <person name="Earl A."/>
            <person name="Manson A."/>
            <person name="Schwartman J."/>
            <person name="Gilmore M."/>
            <person name="Abouelleil A."/>
            <person name="Cao P."/>
            <person name="Chapman S."/>
            <person name="Cusick C."/>
            <person name="Shea T."/>
            <person name="Young S."/>
            <person name="Neafsey D."/>
            <person name="Nusbaum C."/>
            <person name="Birren B."/>
        </authorList>
    </citation>
    <scope>NUCLEOTIDE SEQUENCE [LARGE SCALE GENOMIC DNA]</scope>
    <source>
        <strain evidence="10 13">6F2_DIV0138</strain>
    </source>
</reference>
<dbReference type="RefSeq" id="WP_002295305.1">
    <property type="nucleotide sequence ID" value="NZ_AP027294.1"/>
</dbReference>
<evidence type="ECO:0000313" key="7">
    <source>
        <dbReference type="EMBL" id="MBX4222390.1"/>
    </source>
</evidence>
<dbReference type="AlphaFoldDB" id="A0A132P4Z7"/>
<protein>
    <submittedName>
        <fullName evidence="6 7">RpiR family transcriptional regulator</fullName>
    </submittedName>
</protein>
<dbReference type="PROSITE" id="PS51071">
    <property type="entry name" value="HTH_RPIR"/>
    <property type="match status" value="1"/>
</dbReference>
<dbReference type="Proteomes" id="UP000070452">
    <property type="component" value="Unassembled WGS sequence"/>
</dbReference>
<organism evidence="6 12">
    <name type="scientific">Enterococcus faecium</name>
    <name type="common">Streptococcus faecium</name>
    <dbReference type="NCBI Taxonomy" id="1352"/>
    <lineage>
        <taxon>Bacteria</taxon>
        <taxon>Bacillati</taxon>
        <taxon>Bacillota</taxon>
        <taxon>Bacilli</taxon>
        <taxon>Lactobacillales</taxon>
        <taxon>Enterococcaceae</taxon>
        <taxon>Enterococcus</taxon>
    </lineage>
</organism>
<evidence type="ECO:0000313" key="12">
    <source>
        <dbReference type="Proteomes" id="UP000070452"/>
    </source>
</evidence>
<dbReference type="Proteomes" id="UP000194737">
    <property type="component" value="Unassembled WGS sequence"/>
</dbReference>
<dbReference type="InterPro" id="IPR036388">
    <property type="entry name" value="WH-like_DNA-bd_sf"/>
</dbReference>
<dbReference type="EMBL" id="NGLB01000001">
    <property type="protein sequence ID" value="OTO00647.1"/>
    <property type="molecule type" value="Genomic_DNA"/>
</dbReference>
<evidence type="ECO:0000313" key="11">
    <source>
        <dbReference type="EMBL" id="RBS29091.1"/>
    </source>
</evidence>
<evidence type="ECO:0000313" key="9">
    <source>
        <dbReference type="EMBL" id="MDT2371199.1"/>
    </source>
</evidence>
<feature type="domain" description="HTH rpiR-type" evidence="4">
    <location>
        <begin position="1"/>
        <end position="77"/>
    </location>
</feature>
<dbReference type="InterPro" id="IPR001347">
    <property type="entry name" value="SIS_dom"/>
</dbReference>
<keyword evidence="1" id="KW-0805">Transcription regulation</keyword>
<evidence type="ECO:0000259" key="4">
    <source>
        <dbReference type="PROSITE" id="PS51071"/>
    </source>
</evidence>